<organism evidence="2 3">
    <name type="scientific">Geomobilimonas luticola</name>
    <dbReference type="NCBI Taxonomy" id="1114878"/>
    <lineage>
        <taxon>Bacteria</taxon>
        <taxon>Pseudomonadati</taxon>
        <taxon>Thermodesulfobacteriota</taxon>
        <taxon>Desulfuromonadia</taxon>
        <taxon>Geobacterales</taxon>
        <taxon>Geobacteraceae</taxon>
        <taxon>Geomobilimonas</taxon>
    </lineage>
</organism>
<protein>
    <submittedName>
        <fullName evidence="2">PilZ domain-containing protein</fullName>
    </submittedName>
</protein>
<dbReference type="InterPro" id="IPR009875">
    <property type="entry name" value="PilZ_domain"/>
</dbReference>
<keyword evidence="3" id="KW-1185">Reference proteome</keyword>
<evidence type="ECO:0000313" key="3">
    <source>
        <dbReference type="Proteomes" id="UP000756860"/>
    </source>
</evidence>
<dbReference type="Pfam" id="PF07238">
    <property type="entry name" value="PilZ"/>
    <property type="match status" value="1"/>
</dbReference>
<proteinExistence type="predicted"/>
<sequence>MADHRHHGRVDYEHNCQLRLGNWYYLARIKNISFDGALVHFYVPPEDLQVGDHCEVSMSMDGDYLGEYSCEVVRIEDEAIALKFTGIHKLKAVLH</sequence>
<comment type="caution">
    <text evidence="2">The sequence shown here is derived from an EMBL/GenBank/DDBJ whole genome shotgun (WGS) entry which is preliminary data.</text>
</comment>
<evidence type="ECO:0000313" key="2">
    <source>
        <dbReference type="EMBL" id="MBT0653053.1"/>
    </source>
</evidence>
<dbReference type="Gene3D" id="2.40.10.220">
    <property type="entry name" value="predicted glycosyltransferase like domains"/>
    <property type="match status" value="1"/>
</dbReference>
<dbReference type="RefSeq" id="WP_214175035.1">
    <property type="nucleotide sequence ID" value="NZ_JAHCVK010000002.1"/>
</dbReference>
<name>A0ABS5SCF1_9BACT</name>
<evidence type="ECO:0000259" key="1">
    <source>
        <dbReference type="Pfam" id="PF07238"/>
    </source>
</evidence>
<reference evidence="2 3" key="1">
    <citation type="submission" date="2021-05" db="EMBL/GenBank/DDBJ databases">
        <title>The draft genome of Geobacter luticola JCM 17780.</title>
        <authorList>
            <person name="Xu Z."/>
            <person name="Masuda Y."/>
            <person name="Itoh H."/>
            <person name="Senoo K."/>
        </authorList>
    </citation>
    <scope>NUCLEOTIDE SEQUENCE [LARGE SCALE GENOMIC DNA]</scope>
    <source>
        <strain evidence="2 3">JCM 17780</strain>
    </source>
</reference>
<dbReference type="EMBL" id="JAHCVK010000002">
    <property type="protein sequence ID" value="MBT0653053.1"/>
    <property type="molecule type" value="Genomic_DNA"/>
</dbReference>
<dbReference type="Proteomes" id="UP000756860">
    <property type="component" value="Unassembled WGS sequence"/>
</dbReference>
<gene>
    <name evidence="2" type="ORF">KI810_08305</name>
</gene>
<feature type="domain" description="PilZ" evidence="1">
    <location>
        <begin position="4"/>
        <end position="88"/>
    </location>
</feature>
<accession>A0ABS5SCF1</accession>
<dbReference type="SUPFAM" id="SSF141371">
    <property type="entry name" value="PilZ domain-like"/>
    <property type="match status" value="1"/>
</dbReference>